<feature type="transmembrane region" description="Helical" evidence="8">
    <location>
        <begin position="59"/>
        <end position="82"/>
    </location>
</feature>
<comment type="caution">
    <text evidence="10">The sequence shown here is derived from an EMBL/GenBank/DDBJ whole genome shotgun (WGS) entry which is preliminary data.</text>
</comment>
<evidence type="ECO:0000256" key="4">
    <source>
        <dbReference type="ARBA" id="ARBA00022737"/>
    </source>
</evidence>
<dbReference type="InterPro" id="IPR011009">
    <property type="entry name" value="Kinase-like_dom_sf"/>
</dbReference>
<dbReference type="Pfam" id="PF00069">
    <property type="entry name" value="Pkinase"/>
    <property type="match status" value="1"/>
</dbReference>
<dbReference type="PANTHER" id="PTHR27008">
    <property type="entry name" value="OS04G0122200 PROTEIN"/>
    <property type="match status" value="1"/>
</dbReference>
<dbReference type="SUPFAM" id="SSF56112">
    <property type="entry name" value="Protein kinase-like (PK-like)"/>
    <property type="match status" value="1"/>
</dbReference>
<reference evidence="10 11" key="1">
    <citation type="journal article" date="2014" name="Nat. Genet.">
        <title>Genome sequence of the hot pepper provides insights into the evolution of pungency in Capsicum species.</title>
        <authorList>
            <person name="Kim S."/>
            <person name="Park M."/>
            <person name="Yeom S.I."/>
            <person name="Kim Y.M."/>
            <person name="Lee J.M."/>
            <person name="Lee H.A."/>
            <person name="Seo E."/>
            <person name="Choi J."/>
            <person name="Cheong K."/>
            <person name="Kim K.T."/>
            <person name="Jung K."/>
            <person name="Lee G.W."/>
            <person name="Oh S.K."/>
            <person name="Bae C."/>
            <person name="Kim S.B."/>
            <person name="Lee H.Y."/>
            <person name="Kim S.Y."/>
            <person name="Kim M.S."/>
            <person name="Kang B.C."/>
            <person name="Jo Y.D."/>
            <person name="Yang H.B."/>
            <person name="Jeong H.J."/>
            <person name="Kang W.H."/>
            <person name="Kwon J.K."/>
            <person name="Shin C."/>
            <person name="Lim J.Y."/>
            <person name="Park J.H."/>
            <person name="Huh J.H."/>
            <person name="Kim J.S."/>
            <person name="Kim B.D."/>
            <person name="Cohen O."/>
            <person name="Paran I."/>
            <person name="Suh M.C."/>
            <person name="Lee S.B."/>
            <person name="Kim Y.K."/>
            <person name="Shin Y."/>
            <person name="Noh S.J."/>
            <person name="Park J."/>
            <person name="Seo Y.S."/>
            <person name="Kwon S.Y."/>
            <person name="Kim H.A."/>
            <person name="Park J.M."/>
            <person name="Kim H.J."/>
            <person name="Choi S.B."/>
            <person name="Bosland P.W."/>
            <person name="Reeves G."/>
            <person name="Jo S.H."/>
            <person name="Lee B.W."/>
            <person name="Cho H.T."/>
            <person name="Choi H.S."/>
            <person name="Lee M.S."/>
            <person name="Yu Y."/>
            <person name="Do Choi Y."/>
            <person name="Park B.S."/>
            <person name="van Deynze A."/>
            <person name="Ashrafi H."/>
            <person name="Hill T."/>
            <person name="Kim W.T."/>
            <person name="Pai H.S."/>
            <person name="Ahn H.K."/>
            <person name="Yeam I."/>
            <person name="Giovannoni J.J."/>
            <person name="Rose J.K."/>
            <person name="Sorensen I."/>
            <person name="Lee S.J."/>
            <person name="Kim R.W."/>
            <person name="Choi I.Y."/>
            <person name="Choi B.S."/>
            <person name="Lim J.S."/>
            <person name="Lee Y.H."/>
            <person name="Choi D."/>
        </authorList>
    </citation>
    <scope>NUCLEOTIDE SEQUENCE [LARGE SCALE GENOMIC DNA]</scope>
    <source>
        <strain evidence="11">cv. CM334</strain>
    </source>
</reference>
<dbReference type="Proteomes" id="UP000222542">
    <property type="component" value="Unassembled WGS sequence"/>
</dbReference>
<evidence type="ECO:0000256" key="3">
    <source>
        <dbReference type="ARBA" id="ARBA00022692"/>
    </source>
</evidence>
<evidence type="ECO:0000259" key="9">
    <source>
        <dbReference type="PROSITE" id="PS50011"/>
    </source>
</evidence>
<organism evidence="10 11">
    <name type="scientific">Capsicum annuum</name>
    <name type="common">Capsicum pepper</name>
    <dbReference type="NCBI Taxonomy" id="4072"/>
    <lineage>
        <taxon>Eukaryota</taxon>
        <taxon>Viridiplantae</taxon>
        <taxon>Streptophyta</taxon>
        <taxon>Embryophyta</taxon>
        <taxon>Tracheophyta</taxon>
        <taxon>Spermatophyta</taxon>
        <taxon>Magnoliopsida</taxon>
        <taxon>eudicotyledons</taxon>
        <taxon>Gunneridae</taxon>
        <taxon>Pentapetalae</taxon>
        <taxon>asterids</taxon>
        <taxon>lamiids</taxon>
        <taxon>Solanales</taxon>
        <taxon>Solanaceae</taxon>
        <taxon>Solanoideae</taxon>
        <taxon>Capsiceae</taxon>
        <taxon>Capsicum</taxon>
    </lineage>
</organism>
<dbReference type="GO" id="GO:0005524">
    <property type="term" value="F:ATP binding"/>
    <property type="evidence" value="ECO:0007669"/>
    <property type="project" value="UniProtKB-UniRule"/>
</dbReference>
<dbReference type="GO" id="GO:0004672">
    <property type="term" value="F:protein kinase activity"/>
    <property type="evidence" value="ECO:0007669"/>
    <property type="project" value="InterPro"/>
</dbReference>
<name>A0A2G2ZFC7_CAPAN</name>
<feature type="binding site" evidence="7">
    <location>
        <position position="146"/>
    </location>
    <ligand>
        <name>ATP</name>
        <dbReference type="ChEBI" id="CHEBI:30616"/>
    </ligand>
</feature>
<protein>
    <recommendedName>
        <fullName evidence="9">Protein kinase domain-containing protein</fullName>
    </recommendedName>
</protein>
<evidence type="ECO:0000256" key="5">
    <source>
        <dbReference type="ARBA" id="ARBA00022989"/>
    </source>
</evidence>
<gene>
    <name evidence="10" type="ORF">T459_13717</name>
</gene>
<keyword evidence="3 8" id="KW-0812">Transmembrane</keyword>
<dbReference type="PANTHER" id="PTHR27008:SF497">
    <property type="entry name" value="OS11G0695000 PROTEIN"/>
    <property type="match status" value="1"/>
</dbReference>
<dbReference type="FunFam" id="3.30.200.20:FF:000661">
    <property type="entry name" value="Serine-threonine protein kinase plant-type"/>
    <property type="match status" value="1"/>
</dbReference>
<reference evidence="10 11" key="2">
    <citation type="journal article" date="2017" name="Genome Biol.">
        <title>New reference genome sequences of hot pepper reveal the massive evolution of plant disease-resistance genes by retroduplication.</title>
        <authorList>
            <person name="Kim S."/>
            <person name="Park J."/>
            <person name="Yeom S.I."/>
            <person name="Kim Y.M."/>
            <person name="Seo E."/>
            <person name="Kim K.T."/>
            <person name="Kim M.S."/>
            <person name="Lee J.M."/>
            <person name="Cheong K."/>
            <person name="Shin H.S."/>
            <person name="Kim S.B."/>
            <person name="Han K."/>
            <person name="Lee J."/>
            <person name="Park M."/>
            <person name="Lee H.A."/>
            <person name="Lee H.Y."/>
            <person name="Lee Y."/>
            <person name="Oh S."/>
            <person name="Lee J.H."/>
            <person name="Choi E."/>
            <person name="Choi E."/>
            <person name="Lee S.E."/>
            <person name="Jeon J."/>
            <person name="Kim H."/>
            <person name="Choi G."/>
            <person name="Song H."/>
            <person name="Lee J."/>
            <person name="Lee S.C."/>
            <person name="Kwon J.K."/>
            <person name="Lee H.Y."/>
            <person name="Koo N."/>
            <person name="Hong Y."/>
            <person name="Kim R.W."/>
            <person name="Kang W.H."/>
            <person name="Huh J.H."/>
            <person name="Kang B.C."/>
            <person name="Yang T.J."/>
            <person name="Lee Y.H."/>
            <person name="Bennetzen J.L."/>
            <person name="Choi D."/>
        </authorList>
    </citation>
    <scope>NUCLEOTIDE SEQUENCE [LARGE SCALE GENOMIC DNA]</scope>
    <source>
        <strain evidence="11">cv. CM334</strain>
    </source>
</reference>
<evidence type="ECO:0000313" key="11">
    <source>
        <dbReference type="Proteomes" id="UP000222542"/>
    </source>
</evidence>
<dbReference type="STRING" id="4072.A0A2G2ZFC7"/>
<dbReference type="Gene3D" id="1.10.510.10">
    <property type="entry name" value="Transferase(Phosphotransferase) domain 1"/>
    <property type="match status" value="1"/>
</dbReference>
<keyword evidence="11" id="KW-1185">Reference proteome</keyword>
<comment type="subcellular location">
    <subcellularLocation>
        <location evidence="1">Membrane</location>
    </subcellularLocation>
</comment>
<evidence type="ECO:0000313" key="10">
    <source>
        <dbReference type="EMBL" id="PHT80702.1"/>
    </source>
</evidence>
<keyword evidence="7" id="KW-0067">ATP-binding</keyword>
<accession>A0A2G2ZFC7</accession>
<feature type="transmembrane region" description="Helical" evidence="8">
    <location>
        <begin position="25"/>
        <end position="47"/>
    </location>
</feature>
<dbReference type="InterPro" id="IPR017441">
    <property type="entry name" value="Protein_kinase_ATP_BS"/>
</dbReference>
<dbReference type="EMBL" id="AYRZ02000005">
    <property type="protein sequence ID" value="PHT80702.1"/>
    <property type="molecule type" value="Genomic_DNA"/>
</dbReference>
<keyword evidence="6 8" id="KW-0472">Membrane</keyword>
<keyword evidence="7" id="KW-0547">Nucleotide-binding</keyword>
<dbReference type="Gene3D" id="3.30.200.20">
    <property type="entry name" value="Phosphorylase Kinase, domain 1"/>
    <property type="match status" value="1"/>
</dbReference>
<dbReference type="InterPro" id="IPR051809">
    <property type="entry name" value="Plant_receptor-like_S/T_kinase"/>
</dbReference>
<proteinExistence type="predicted"/>
<evidence type="ECO:0000256" key="7">
    <source>
        <dbReference type="PROSITE-ProRule" id="PRU10141"/>
    </source>
</evidence>
<evidence type="ECO:0000256" key="8">
    <source>
        <dbReference type="SAM" id="Phobius"/>
    </source>
</evidence>
<dbReference type="AlphaFoldDB" id="A0A2G2ZFC7"/>
<sequence>MYIIESYILLVGSESVSGLQKGPRILKISGLIWSVFRALLVCLVSPINNTGKQSKSKELVLKIVISVVTLSFLIFFLVSISIMKWLKKRKSKDVEKVPEIGTYQLISYHDIQRATNNFDWSNLIGEGSSGFVYKGTLSSGTVVAIKVLDLENEQVFKRFDTECEVMRNDRHINLVPVITTCSSEYLSAFVLQYISNGSLENWLYGEDFHFNLLQRVTVMLDAVMAIEYLHHGYDTPIVHCDLKPARVLLDEDLVARVGDFGMSKILAISKSMAHTETLGTLSYIAPEYGSEGIESTSVDVYSYDIMLMEVLT</sequence>
<keyword evidence="5 8" id="KW-1133">Transmembrane helix</keyword>
<dbReference type="GO" id="GO:0016020">
    <property type="term" value="C:membrane"/>
    <property type="evidence" value="ECO:0007669"/>
    <property type="project" value="UniProtKB-SubCell"/>
</dbReference>
<dbReference type="InterPro" id="IPR000719">
    <property type="entry name" value="Prot_kinase_dom"/>
</dbReference>
<evidence type="ECO:0000256" key="6">
    <source>
        <dbReference type="ARBA" id="ARBA00023136"/>
    </source>
</evidence>
<keyword evidence="4" id="KW-0677">Repeat</keyword>
<keyword evidence="2" id="KW-0433">Leucine-rich repeat</keyword>
<dbReference type="PROSITE" id="PS50011">
    <property type="entry name" value="PROTEIN_KINASE_DOM"/>
    <property type="match status" value="1"/>
</dbReference>
<feature type="domain" description="Protein kinase" evidence="9">
    <location>
        <begin position="118"/>
        <end position="312"/>
    </location>
</feature>
<evidence type="ECO:0000256" key="2">
    <source>
        <dbReference type="ARBA" id="ARBA00022614"/>
    </source>
</evidence>
<dbReference type="Gramene" id="PHT80702">
    <property type="protein sequence ID" value="PHT80702"/>
    <property type="gene ID" value="T459_13717"/>
</dbReference>
<evidence type="ECO:0000256" key="1">
    <source>
        <dbReference type="ARBA" id="ARBA00004370"/>
    </source>
</evidence>
<dbReference type="PROSITE" id="PS00107">
    <property type="entry name" value="PROTEIN_KINASE_ATP"/>
    <property type="match status" value="1"/>
</dbReference>